<proteinExistence type="predicted"/>
<comment type="pathway">
    <text evidence="2">Pyrimidine metabolism; UMP biosynthesis via de novo pathway.</text>
</comment>
<dbReference type="SUPFAM" id="SSF51395">
    <property type="entry name" value="FMN-linked oxidoreductases"/>
    <property type="match status" value="1"/>
</dbReference>
<organism evidence="9 10">
    <name type="scientific">Tulasnella calospora MUT 4182</name>
    <dbReference type="NCBI Taxonomy" id="1051891"/>
    <lineage>
        <taxon>Eukaryota</taxon>
        <taxon>Fungi</taxon>
        <taxon>Dikarya</taxon>
        <taxon>Basidiomycota</taxon>
        <taxon>Agaricomycotina</taxon>
        <taxon>Agaricomycetes</taxon>
        <taxon>Cantharellales</taxon>
        <taxon>Tulasnellaceae</taxon>
        <taxon>Tulasnella</taxon>
    </lineage>
</organism>
<evidence type="ECO:0000256" key="2">
    <source>
        <dbReference type="ARBA" id="ARBA00004725"/>
    </source>
</evidence>
<dbReference type="GO" id="GO:0005737">
    <property type="term" value="C:cytoplasm"/>
    <property type="evidence" value="ECO:0007669"/>
    <property type="project" value="InterPro"/>
</dbReference>
<gene>
    <name evidence="9" type="ORF">M407DRAFT_137409</name>
</gene>
<dbReference type="Proteomes" id="UP000054248">
    <property type="component" value="Unassembled WGS sequence"/>
</dbReference>
<dbReference type="GO" id="GO:0006207">
    <property type="term" value="P:'de novo' pyrimidine nucleobase biosynthetic process"/>
    <property type="evidence" value="ECO:0007669"/>
    <property type="project" value="InterPro"/>
</dbReference>
<keyword evidence="6" id="KW-0560">Oxidoreductase</keyword>
<comment type="cofactor">
    <cofactor evidence="1">
        <name>FMN</name>
        <dbReference type="ChEBI" id="CHEBI:58210"/>
    </cofactor>
</comment>
<dbReference type="GO" id="GO:0044205">
    <property type="term" value="P:'de novo' UMP biosynthetic process"/>
    <property type="evidence" value="ECO:0007669"/>
    <property type="project" value="UniProtKB-UniPathway"/>
</dbReference>
<dbReference type="AlphaFoldDB" id="A0A0C3Q969"/>
<dbReference type="Gene3D" id="2.30.26.10">
    <property type="entry name" value="Dihydroorotate Dehydrogenase A, chain A, domain 2"/>
    <property type="match status" value="1"/>
</dbReference>
<reference evidence="9 10" key="1">
    <citation type="submission" date="2014-04" db="EMBL/GenBank/DDBJ databases">
        <authorList>
            <consortium name="DOE Joint Genome Institute"/>
            <person name="Kuo A."/>
            <person name="Girlanda M."/>
            <person name="Perotto S."/>
            <person name="Kohler A."/>
            <person name="Nagy L.G."/>
            <person name="Floudas D."/>
            <person name="Copeland A."/>
            <person name="Barry K.W."/>
            <person name="Cichocki N."/>
            <person name="Veneault-Fourrey C."/>
            <person name="LaButti K."/>
            <person name="Lindquist E.A."/>
            <person name="Lipzen A."/>
            <person name="Lundell T."/>
            <person name="Morin E."/>
            <person name="Murat C."/>
            <person name="Sun H."/>
            <person name="Tunlid A."/>
            <person name="Henrissat B."/>
            <person name="Grigoriev I.V."/>
            <person name="Hibbett D.S."/>
            <person name="Martin F."/>
            <person name="Nordberg H.P."/>
            <person name="Cantor M.N."/>
            <person name="Hua S.X."/>
        </authorList>
    </citation>
    <scope>NUCLEOTIDE SEQUENCE [LARGE SCALE GENOMIC DNA]</scope>
    <source>
        <strain evidence="9 10">MUT 4182</strain>
    </source>
</reference>
<dbReference type="InterPro" id="IPR023359">
    <property type="entry name" value="Dihydro_DH_chainA_dom2"/>
</dbReference>
<evidence type="ECO:0000313" key="9">
    <source>
        <dbReference type="EMBL" id="KIO20419.1"/>
    </source>
</evidence>
<dbReference type="GO" id="GO:0004152">
    <property type="term" value="F:dihydroorotate dehydrogenase activity"/>
    <property type="evidence" value="ECO:0007669"/>
    <property type="project" value="UniProtKB-ARBA"/>
</dbReference>
<dbReference type="Pfam" id="PF01180">
    <property type="entry name" value="DHO_dh"/>
    <property type="match status" value="1"/>
</dbReference>
<reference evidence="10" key="2">
    <citation type="submission" date="2015-01" db="EMBL/GenBank/DDBJ databases">
        <title>Evolutionary Origins and Diversification of the Mycorrhizal Mutualists.</title>
        <authorList>
            <consortium name="DOE Joint Genome Institute"/>
            <consortium name="Mycorrhizal Genomics Consortium"/>
            <person name="Kohler A."/>
            <person name="Kuo A."/>
            <person name="Nagy L.G."/>
            <person name="Floudas D."/>
            <person name="Copeland A."/>
            <person name="Barry K.W."/>
            <person name="Cichocki N."/>
            <person name="Veneault-Fourrey C."/>
            <person name="LaButti K."/>
            <person name="Lindquist E.A."/>
            <person name="Lipzen A."/>
            <person name="Lundell T."/>
            <person name="Morin E."/>
            <person name="Murat C."/>
            <person name="Riley R."/>
            <person name="Ohm R."/>
            <person name="Sun H."/>
            <person name="Tunlid A."/>
            <person name="Henrissat B."/>
            <person name="Grigoriev I.V."/>
            <person name="Hibbett D.S."/>
            <person name="Martin F."/>
        </authorList>
    </citation>
    <scope>NUCLEOTIDE SEQUENCE [LARGE SCALE GENOMIC DNA]</scope>
    <source>
        <strain evidence="10">MUT 4182</strain>
    </source>
</reference>
<evidence type="ECO:0000256" key="7">
    <source>
        <dbReference type="ARBA" id="ARBA00031623"/>
    </source>
</evidence>
<feature type="domain" description="Dihydroorotate dehydrogenase catalytic" evidence="8">
    <location>
        <begin position="35"/>
        <end position="363"/>
    </location>
</feature>
<dbReference type="PROSITE" id="PS00912">
    <property type="entry name" value="DHODEHASE_2"/>
    <property type="match status" value="1"/>
</dbReference>
<dbReference type="HOGENOM" id="CLU_036010_0_0_1"/>
<evidence type="ECO:0000256" key="1">
    <source>
        <dbReference type="ARBA" id="ARBA00001917"/>
    </source>
</evidence>
<evidence type="ECO:0000313" key="10">
    <source>
        <dbReference type="Proteomes" id="UP000054248"/>
    </source>
</evidence>
<dbReference type="OrthoDB" id="14784at2759"/>
<dbReference type="InterPro" id="IPR005720">
    <property type="entry name" value="Dihydroorotate_DH_cat"/>
</dbReference>
<evidence type="ECO:0000256" key="4">
    <source>
        <dbReference type="ARBA" id="ARBA00022643"/>
    </source>
</evidence>
<sequence>MSAFRELTIVPPVTNTACPWASNLDDLTALYECPDTGAVTTRTATLKGFPDDPTIHQVAFASESLSSINCYGYSPYPLSQYIEWVRTILQSRPDSNKPIIISITAPLPHEGDAVPTHSLDVSSQEEEMIEVSPQADGSSSHNELQEMLTAIQALRSEFDDSTSASPRIAVEINTSCPNIEGHPPPSYDISSLRSLVKSVAEVCKADPSLAVGLKLPPYVYARQFVDVIDFIASFTEQADGKNRNPISFLTCTNTLGSSLMFSDQVITEDRAAAEAAGGFALPATWGGLAGESLHPLSLGNVHAFRKLINAHQDETIRSLVIIGAGGVVSADAADRMFRAGADVVGCATALGKKGISVFADIAKASSISGGTKP</sequence>
<dbReference type="InterPro" id="IPR013785">
    <property type="entry name" value="Aldolase_TIM"/>
</dbReference>
<keyword evidence="4" id="KW-0288">FMN</keyword>
<dbReference type="InterPro" id="IPR050074">
    <property type="entry name" value="DHO_dehydrogenase"/>
</dbReference>
<dbReference type="UniPathway" id="UPA00070"/>
<accession>A0A0C3Q969</accession>
<keyword evidence="3" id="KW-0285">Flavoprotein</keyword>
<dbReference type="PANTHER" id="PTHR48109">
    <property type="entry name" value="DIHYDROOROTATE DEHYDROGENASE (QUINONE), MITOCHONDRIAL-RELATED"/>
    <property type="match status" value="1"/>
</dbReference>
<keyword evidence="5" id="KW-0665">Pyrimidine biosynthesis</keyword>
<dbReference type="Gene3D" id="3.20.20.70">
    <property type="entry name" value="Aldolase class I"/>
    <property type="match status" value="1"/>
</dbReference>
<evidence type="ECO:0000256" key="5">
    <source>
        <dbReference type="ARBA" id="ARBA00022975"/>
    </source>
</evidence>
<keyword evidence="10" id="KW-1185">Reference proteome</keyword>
<dbReference type="InterPro" id="IPR001295">
    <property type="entry name" value="Dihydroorotate_DH_CS"/>
</dbReference>
<name>A0A0C3Q969_9AGAM</name>
<evidence type="ECO:0000256" key="3">
    <source>
        <dbReference type="ARBA" id="ARBA00022630"/>
    </source>
</evidence>
<protein>
    <recommendedName>
        <fullName evidence="7">Dihydroorotate oxidase</fullName>
    </recommendedName>
</protein>
<evidence type="ECO:0000256" key="6">
    <source>
        <dbReference type="ARBA" id="ARBA00023002"/>
    </source>
</evidence>
<dbReference type="PANTHER" id="PTHR48109:SF1">
    <property type="entry name" value="DIHYDROOROTATE DEHYDROGENASE (FUMARATE)"/>
    <property type="match status" value="1"/>
</dbReference>
<dbReference type="STRING" id="1051891.A0A0C3Q969"/>
<dbReference type="EMBL" id="KN823175">
    <property type="protein sequence ID" value="KIO20419.1"/>
    <property type="molecule type" value="Genomic_DNA"/>
</dbReference>
<evidence type="ECO:0000259" key="8">
    <source>
        <dbReference type="Pfam" id="PF01180"/>
    </source>
</evidence>